<keyword evidence="9" id="KW-1185">Reference proteome</keyword>
<dbReference type="InterPro" id="IPR045865">
    <property type="entry name" value="ACT-like_dom_sf"/>
</dbReference>
<dbReference type="InterPro" id="IPR012676">
    <property type="entry name" value="TGS-like"/>
</dbReference>
<comment type="pathway">
    <text evidence="1">Purine metabolism; ppGpp biosynthesis; ppGpp from GTP: step 1/2.</text>
</comment>
<dbReference type="GO" id="GO:0016301">
    <property type="term" value="F:kinase activity"/>
    <property type="evidence" value="ECO:0007669"/>
    <property type="project" value="UniProtKB-KW"/>
</dbReference>
<dbReference type="Proteomes" id="UP000004863">
    <property type="component" value="Unassembled WGS sequence"/>
</dbReference>
<dbReference type="FunFam" id="3.10.20.30:FF:000002">
    <property type="entry name" value="GTP pyrophosphokinase (RelA/SpoT)"/>
    <property type="match status" value="1"/>
</dbReference>
<dbReference type="SUPFAM" id="SSF81271">
    <property type="entry name" value="TGS-like"/>
    <property type="match status" value="1"/>
</dbReference>
<dbReference type="CDD" id="cd01668">
    <property type="entry name" value="TGS_RSH"/>
    <property type="match status" value="1"/>
</dbReference>
<evidence type="ECO:0000259" key="7">
    <source>
        <dbReference type="PROSITE" id="PS51880"/>
    </source>
</evidence>
<dbReference type="EMBL" id="AJJQ01000004">
    <property type="protein sequence ID" value="EID52095.1"/>
    <property type="molecule type" value="Genomic_DNA"/>
</dbReference>
<gene>
    <name evidence="8" type="primary">relA</name>
    <name evidence="8" type="ORF">HMPREF1324_0900</name>
</gene>
<dbReference type="PATRIC" id="fig|1125724.3.peg.302"/>
<dbReference type="InterPro" id="IPR045600">
    <property type="entry name" value="RelA/SpoT_AH_RIS"/>
</dbReference>
<evidence type="ECO:0000256" key="4">
    <source>
        <dbReference type="SAM" id="MobiDB-lite"/>
    </source>
</evidence>
<dbReference type="Gene3D" id="3.30.460.10">
    <property type="entry name" value="Beta Polymerase, domain 2"/>
    <property type="match status" value="1"/>
</dbReference>
<dbReference type="FunFam" id="1.10.3210.10:FF:000001">
    <property type="entry name" value="GTP pyrophosphokinase RelA"/>
    <property type="match status" value="1"/>
</dbReference>
<dbReference type="SUPFAM" id="SSF81301">
    <property type="entry name" value="Nucleotidyltransferase"/>
    <property type="match status" value="1"/>
</dbReference>
<dbReference type="InterPro" id="IPR043519">
    <property type="entry name" value="NT_sf"/>
</dbReference>
<feature type="compositionally biased region" description="Basic residues" evidence="4">
    <location>
        <begin position="20"/>
        <end position="29"/>
    </location>
</feature>
<feature type="region of interest" description="Disordered" evidence="4">
    <location>
        <begin position="1"/>
        <end position="30"/>
    </location>
</feature>
<feature type="domain" description="HD" evidence="6">
    <location>
        <begin position="106"/>
        <end position="203"/>
    </location>
</feature>
<evidence type="ECO:0000259" key="6">
    <source>
        <dbReference type="PROSITE" id="PS51831"/>
    </source>
</evidence>
<dbReference type="NCBIfam" id="TIGR00691">
    <property type="entry name" value="spoT_relA"/>
    <property type="match status" value="1"/>
</dbReference>
<dbReference type="PANTHER" id="PTHR21262">
    <property type="entry name" value="GUANOSINE-3',5'-BIS DIPHOSPHATE 3'-PYROPHOSPHOHYDROLASE"/>
    <property type="match status" value="1"/>
</dbReference>
<dbReference type="InterPro" id="IPR033655">
    <property type="entry name" value="TGS_RelA/SpoT"/>
</dbReference>
<comment type="catalytic activity">
    <reaction evidence="2">
        <text>GTP + ATP = guanosine 3'-diphosphate 5'-triphosphate + AMP</text>
        <dbReference type="Rhea" id="RHEA:22088"/>
        <dbReference type="ChEBI" id="CHEBI:30616"/>
        <dbReference type="ChEBI" id="CHEBI:37565"/>
        <dbReference type="ChEBI" id="CHEBI:142410"/>
        <dbReference type="ChEBI" id="CHEBI:456215"/>
        <dbReference type="EC" id="2.7.6.5"/>
    </reaction>
</comment>
<evidence type="ECO:0000313" key="8">
    <source>
        <dbReference type="EMBL" id="EID52095.1"/>
    </source>
</evidence>
<keyword evidence="8" id="KW-0808">Transferase</keyword>
<comment type="function">
    <text evidence="3">In eubacteria ppGpp (guanosine 3'-diphosphate 5'-diphosphate) is a mediator of the stringent response that coordinates a variety of cellular activities in response to changes in nutritional abundance.</text>
</comment>
<dbReference type="AlphaFoldDB" id="I0UW42"/>
<dbReference type="Gene3D" id="1.10.3210.10">
    <property type="entry name" value="Hypothetical protein af1432"/>
    <property type="match status" value="1"/>
</dbReference>
<dbReference type="RefSeq" id="WP_006887301.1">
    <property type="nucleotide sequence ID" value="NZ_AJJQ01000004.1"/>
</dbReference>
<dbReference type="PANTHER" id="PTHR21262:SF31">
    <property type="entry name" value="GTP PYROPHOSPHOKINASE"/>
    <property type="match status" value="1"/>
</dbReference>
<dbReference type="SUPFAM" id="SSF109604">
    <property type="entry name" value="HD-domain/PDEase-like"/>
    <property type="match status" value="1"/>
</dbReference>
<dbReference type="SMART" id="SM00471">
    <property type="entry name" value="HDc"/>
    <property type="match status" value="1"/>
</dbReference>
<comment type="similarity">
    <text evidence="3">Belongs to the relA/spoT family.</text>
</comment>
<dbReference type="InterPro" id="IPR006674">
    <property type="entry name" value="HD_domain"/>
</dbReference>
<organism evidence="8 9">
    <name type="scientific">Rothia aeria F0474</name>
    <dbReference type="NCBI Taxonomy" id="1125724"/>
    <lineage>
        <taxon>Bacteria</taxon>
        <taxon>Bacillati</taxon>
        <taxon>Actinomycetota</taxon>
        <taxon>Actinomycetes</taxon>
        <taxon>Micrococcales</taxon>
        <taxon>Micrococcaceae</taxon>
        <taxon>Rothia</taxon>
    </lineage>
</organism>
<dbReference type="Pfam" id="PF04607">
    <property type="entry name" value="RelA_SpoT"/>
    <property type="match status" value="1"/>
</dbReference>
<dbReference type="InterPro" id="IPR002912">
    <property type="entry name" value="ACT_dom"/>
</dbReference>
<evidence type="ECO:0000256" key="2">
    <source>
        <dbReference type="ARBA" id="ARBA00048244"/>
    </source>
</evidence>
<evidence type="ECO:0000259" key="5">
    <source>
        <dbReference type="PROSITE" id="PS51671"/>
    </source>
</evidence>
<dbReference type="Pfam" id="PF02824">
    <property type="entry name" value="TGS"/>
    <property type="match status" value="1"/>
</dbReference>
<name>I0UW42_9MICC</name>
<evidence type="ECO:0000256" key="1">
    <source>
        <dbReference type="ARBA" id="ARBA00004976"/>
    </source>
</evidence>
<dbReference type="InterPro" id="IPR007685">
    <property type="entry name" value="RelA_SpoT"/>
</dbReference>
<dbReference type="GO" id="GO:0008728">
    <property type="term" value="F:GTP diphosphokinase activity"/>
    <property type="evidence" value="ECO:0007669"/>
    <property type="project" value="UniProtKB-EC"/>
</dbReference>
<accession>I0UW42</accession>
<sequence>MVVESHNTPEDSSVVPQTAPKKKPVRGSHRVMTASGRVPNRLVFGRRIAKNLDPGTSQTHFSPMIAPVVRALRKYHPEEDIQVLQRAFEVANRHHRGQKRKSGDPYITHPVAVTAILAEMGATGPVLAAGLLHDTVEDTDYTMEELTADFGEEVAYLVDGVTKLDRMTYGERASIETIRKLVLSMSKDIRVLLIKLADRLHNARTWRFVAAASAARKAEETLKIYAPLAHRLGLNTIKWELEDLSFAAMSPDIYAEMVRMVGERTPKLEAFLEDARAKISERLTQMGLEAMVTGRPKHYYSIHQKMKTKGRSFDEINDILAVRIMVEEESECYTVLGHILSLWPSMTGRFKDYIKNPKNNNYQSLHLTVYGPGNLPLEVQIRTYKMHEEAEYGVAAHWRYKAASRGEQVSNAKHEPGTQTAAMNVGILQAIAEISNSNPESDKFYESLADTLDTDEIVVLTPNGEAIALPSGSTPVDFAYAIHSEVGDRTVGAKVNGRLVPLHTMLPTGVTVEIMTTKDEEAGPSEDWLKFVRSSRARTKIRQHFAKERRLEALDRGREALTKSMRNNELPLQKMMSPELMTQVAQTLHKNDVATMYRAIGENELTTKQVIDTLIDLYNGEQQDEPTVEVSDFDETLLKQTRSAVSDNGVLVPGAEGVLTKIARCCSPVPPDDIIGMVTRLNGISVHRRDCPNILNLDEEQQPRLTEVQWAPTPSSTYRVQIQVEGLDRKGLLNDLIRAISDSGVSIVDARVHTSEDHIAVDRFTVELGDRYMLEHVVNVVLNVDGVYKAYRLTGSKPAHAS</sequence>
<dbReference type="InterPro" id="IPR004095">
    <property type="entry name" value="TGS"/>
</dbReference>
<dbReference type="GO" id="GO:0015970">
    <property type="term" value="P:guanosine tetraphosphate biosynthetic process"/>
    <property type="evidence" value="ECO:0007669"/>
    <property type="project" value="UniProtKB-UniPathway"/>
</dbReference>
<dbReference type="OrthoDB" id="9805041at2"/>
<reference evidence="8" key="1">
    <citation type="submission" date="2012-03" db="EMBL/GenBank/DDBJ databases">
        <authorList>
            <person name="Durkin A.S."/>
            <person name="McCorrison J."/>
            <person name="Torralba M."/>
            <person name="Gillis M."/>
            <person name="Methe B."/>
            <person name="Sutton G."/>
            <person name="Nelson K.E."/>
        </authorList>
    </citation>
    <scope>NUCLEOTIDE SEQUENCE [LARGE SCALE GENOMIC DNA]</scope>
    <source>
        <strain evidence="8">F0474</strain>
    </source>
</reference>
<dbReference type="InterPro" id="IPR012675">
    <property type="entry name" value="Beta-grasp_dom_sf"/>
</dbReference>
<dbReference type="GO" id="GO:0005886">
    <property type="term" value="C:plasma membrane"/>
    <property type="evidence" value="ECO:0007669"/>
    <property type="project" value="TreeGrafter"/>
</dbReference>
<dbReference type="SUPFAM" id="SSF55021">
    <property type="entry name" value="ACT-like"/>
    <property type="match status" value="1"/>
</dbReference>
<dbReference type="EC" id="2.7.6.5" evidence="8"/>
<dbReference type="InterPro" id="IPR003607">
    <property type="entry name" value="HD/PDEase_dom"/>
</dbReference>
<dbReference type="Pfam" id="PF19296">
    <property type="entry name" value="RelA_AH_RIS"/>
    <property type="match status" value="1"/>
</dbReference>
<dbReference type="UniPathway" id="UPA00908">
    <property type="reaction ID" value="UER00884"/>
</dbReference>
<dbReference type="CDD" id="cd00077">
    <property type="entry name" value="HDc"/>
    <property type="match status" value="1"/>
</dbReference>
<dbReference type="PROSITE" id="PS51671">
    <property type="entry name" value="ACT"/>
    <property type="match status" value="1"/>
</dbReference>
<dbReference type="Pfam" id="PF13328">
    <property type="entry name" value="HD_4"/>
    <property type="match status" value="1"/>
</dbReference>
<dbReference type="PROSITE" id="PS51831">
    <property type="entry name" value="HD"/>
    <property type="match status" value="1"/>
</dbReference>
<dbReference type="CDD" id="cd04876">
    <property type="entry name" value="ACT_RelA-SpoT"/>
    <property type="match status" value="1"/>
</dbReference>
<dbReference type="Gene3D" id="3.10.20.30">
    <property type="match status" value="1"/>
</dbReference>
<feature type="domain" description="ACT" evidence="5">
    <location>
        <begin position="721"/>
        <end position="795"/>
    </location>
</feature>
<feature type="domain" description="TGS" evidence="7">
    <location>
        <begin position="453"/>
        <end position="516"/>
    </location>
</feature>
<dbReference type="CDD" id="cd05399">
    <property type="entry name" value="NT_Rel-Spo_like"/>
    <property type="match status" value="1"/>
</dbReference>
<comment type="caution">
    <text evidence="8">The sequence shown here is derived from an EMBL/GenBank/DDBJ whole genome shotgun (WGS) entry which is preliminary data.</text>
</comment>
<dbReference type="FunFam" id="3.30.460.10:FF:000001">
    <property type="entry name" value="GTP pyrophosphokinase RelA"/>
    <property type="match status" value="1"/>
</dbReference>
<proteinExistence type="inferred from homology"/>
<dbReference type="Gene3D" id="3.30.70.260">
    <property type="match status" value="1"/>
</dbReference>
<dbReference type="InterPro" id="IPR004811">
    <property type="entry name" value="RelA/Spo_fam"/>
</dbReference>
<evidence type="ECO:0000313" key="9">
    <source>
        <dbReference type="Proteomes" id="UP000004863"/>
    </source>
</evidence>
<dbReference type="Pfam" id="PF13291">
    <property type="entry name" value="ACT_4"/>
    <property type="match status" value="1"/>
</dbReference>
<dbReference type="PROSITE" id="PS51880">
    <property type="entry name" value="TGS"/>
    <property type="match status" value="1"/>
</dbReference>
<protein>
    <submittedName>
        <fullName evidence="8">GTP diphosphokinase</fullName>
        <ecNumber evidence="8">2.7.6.5</ecNumber>
    </submittedName>
</protein>
<evidence type="ECO:0000256" key="3">
    <source>
        <dbReference type="RuleBase" id="RU003847"/>
    </source>
</evidence>
<dbReference type="SMART" id="SM00954">
    <property type="entry name" value="RelA_SpoT"/>
    <property type="match status" value="1"/>
</dbReference>